<dbReference type="GO" id="GO:0048254">
    <property type="term" value="P:snoRNA localization"/>
    <property type="evidence" value="ECO:0007669"/>
    <property type="project" value="TreeGrafter"/>
</dbReference>
<dbReference type="GO" id="GO:0005634">
    <property type="term" value="C:nucleus"/>
    <property type="evidence" value="ECO:0007669"/>
    <property type="project" value="TreeGrafter"/>
</dbReference>
<dbReference type="InterPro" id="IPR051639">
    <property type="entry name" value="BCD1"/>
</dbReference>
<dbReference type="InterPro" id="IPR057721">
    <property type="entry name" value="BCD1_alpha/beta"/>
</dbReference>
<dbReference type="Proteomes" id="UP001461498">
    <property type="component" value="Unassembled WGS sequence"/>
</dbReference>
<feature type="domain" description="BCD1 alpha/beta" evidence="2">
    <location>
        <begin position="39"/>
        <end position="184"/>
    </location>
</feature>
<dbReference type="GO" id="GO:0070761">
    <property type="term" value="C:pre-snoRNP complex"/>
    <property type="evidence" value="ECO:0007669"/>
    <property type="project" value="TreeGrafter"/>
</dbReference>
<dbReference type="PANTHER" id="PTHR13483:SF3">
    <property type="entry name" value="BOX C_D SNORNA PROTEIN 1"/>
    <property type="match status" value="1"/>
</dbReference>
<evidence type="ECO:0000256" key="1">
    <source>
        <dbReference type="ARBA" id="ARBA00022553"/>
    </source>
</evidence>
<dbReference type="GO" id="GO:0000492">
    <property type="term" value="P:box C/D snoRNP assembly"/>
    <property type="evidence" value="ECO:0007669"/>
    <property type="project" value="TreeGrafter"/>
</dbReference>
<dbReference type="PANTHER" id="PTHR13483">
    <property type="entry name" value="BOX C_D SNORNA PROTEIN 1-RELATED"/>
    <property type="match status" value="1"/>
</dbReference>
<sequence length="215" mass="25082">MDLQNDYILLEETGRTVQRISTEGKLLGESKRNFLRMVKLKKAARGRGIKLEFLPHKFTRHRENTTFLNWKTDELFWKIQWIFPEADNYTVSDSKVLDICTLSNTLSKYITPSENVDHKQVLTVYESAGKDGIKVLLKAEKIPGNKYYMANLENTISHNLRGKLILEHPVFYVILSKNLNNYEIDERSVSEMVSQDKYIRAINENQNFLFSTVND</sequence>
<proteinExistence type="predicted"/>
<reference evidence="3 4" key="1">
    <citation type="submission" date="2022-12" db="EMBL/GenBank/DDBJ databases">
        <title>Chromosome-level genome assembly of true bugs.</title>
        <authorList>
            <person name="Ma L."/>
            <person name="Li H."/>
        </authorList>
    </citation>
    <scope>NUCLEOTIDE SEQUENCE [LARGE SCALE GENOMIC DNA]</scope>
    <source>
        <strain evidence="3">Lab_2022b</strain>
    </source>
</reference>
<accession>A0AAW1CMC4</accession>
<keyword evidence="4" id="KW-1185">Reference proteome</keyword>
<name>A0AAW1CMC4_9HEMI</name>
<dbReference type="EMBL" id="JAPXFL010000015">
    <property type="protein sequence ID" value="KAK9497394.1"/>
    <property type="molecule type" value="Genomic_DNA"/>
</dbReference>
<evidence type="ECO:0000313" key="4">
    <source>
        <dbReference type="Proteomes" id="UP001461498"/>
    </source>
</evidence>
<evidence type="ECO:0000259" key="2">
    <source>
        <dbReference type="Pfam" id="PF25790"/>
    </source>
</evidence>
<protein>
    <recommendedName>
        <fullName evidence="2">BCD1 alpha/beta domain-containing protein</fullName>
    </recommendedName>
</protein>
<dbReference type="AlphaFoldDB" id="A0AAW1CMC4"/>
<dbReference type="GO" id="GO:0000463">
    <property type="term" value="P:maturation of LSU-rRNA from tricistronic rRNA transcript (SSU-rRNA, 5.8S rRNA, LSU-rRNA)"/>
    <property type="evidence" value="ECO:0007669"/>
    <property type="project" value="TreeGrafter"/>
</dbReference>
<organism evidence="3 4">
    <name type="scientific">Rhynocoris fuscipes</name>
    <dbReference type="NCBI Taxonomy" id="488301"/>
    <lineage>
        <taxon>Eukaryota</taxon>
        <taxon>Metazoa</taxon>
        <taxon>Ecdysozoa</taxon>
        <taxon>Arthropoda</taxon>
        <taxon>Hexapoda</taxon>
        <taxon>Insecta</taxon>
        <taxon>Pterygota</taxon>
        <taxon>Neoptera</taxon>
        <taxon>Paraneoptera</taxon>
        <taxon>Hemiptera</taxon>
        <taxon>Heteroptera</taxon>
        <taxon>Panheteroptera</taxon>
        <taxon>Cimicomorpha</taxon>
        <taxon>Reduviidae</taxon>
        <taxon>Harpactorinae</taxon>
        <taxon>Harpactorini</taxon>
        <taxon>Rhynocoris</taxon>
    </lineage>
</organism>
<comment type="caution">
    <text evidence="3">The sequence shown here is derived from an EMBL/GenBank/DDBJ whole genome shotgun (WGS) entry which is preliminary data.</text>
</comment>
<keyword evidence="1" id="KW-0597">Phosphoprotein</keyword>
<dbReference type="Pfam" id="PF25790">
    <property type="entry name" value="BCD1"/>
    <property type="match status" value="1"/>
</dbReference>
<gene>
    <name evidence="3" type="ORF">O3M35_004723</name>
</gene>
<evidence type="ECO:0000313" key="3">
    <source>
        <dbReference type="EMBL" id="KAK9497394.1"/>
    </source>
</evidence>